<dbReference type="Proteomes" id="UP001064048">
    <property type="component" value="Chromosome 13"/>
</dbReference>
<evidence type="ECO:0000313" key="2">
    <source>
        <dbReference type="Proteomes" id="UP001064048"/>
    </source>
</evidence>
<proteinExistence type="predicted"/>
<name>A0ACC0JB62_CHOFU</name>
<evidence type="ECO:0000313" key="1">
    <source>
        <dbReference type="EMBL" id="KAI8421291.1"/>
    </source>
</evidence>
<keyword evidence="2" id="KW-1185">Reference proteome</keyword>
<sequence length="1159" mass="128511">MDMLKPPPPLNLSASNIKQAFIDWKQKFQLYFIASGAEGKLKDEQQCALLLHSVGDEGLAVYNTLENKESLKFKDILEKLEAHCSPPSNETYNRHVFFSRKQKVGETFEDFVTSLKKLSMECNFENLKDGLVRDQIILGLLDDDLKENLLRIQDLNLEKCIHRCRAAETTRTQMDNIKNKGKLEIGKIGAENTRRMKKEDQQWENKERGRSISRQPSGLGELQYQYQIKLQDNCIPVAERPRKIPFKLEDKVKNELDRMERLGVIRKVTEPTEWTFNVTVTQSANITKPPSSKQAPRASTVRLACSAQGRPAPNITWYKDGVPLALTGRIGLRKSPDEERIELVISSVTSDDAGIYQCFASNSFSSSSAWAAVGVTGADAAPPHRVTCEPVGAREVAVRWLPAQEPVVAYTVHTTRQGRQRVGRGSGLESSSSQPVYVPLLGTGLLSEQEGLGHSSHAGPVRTGNFTYTIELLRSELWRELCLGFLYGTESEMRRYVAKRVSSLKWQWAGHIARRADGRWGRKVLEWRPRIGKRSVGHQQDGRMTWLKPRVHGGCRPLPTEATGDKPGSSLPGQPHKNTQEIVTVAEALTPYKFQVRAYIQSMKNMATDFSEGVVCQGQGVPIKLVKLDTNSVLVSWQKFSTENPGVVEWLLQSRFQDADLVQNVTLDADATNYTLTIPSDGILEVRVLGTRSLPWLQQNLTHVPWYSATDSGDGVSAPRDLEVTQITAHGFSMRWETDQPQKHFLVCVTKVEGIEECQLSDTNSITIENLQPSSEYEVRVQTKVPGREAAEATLSYHVVTIPEGPHHFKDVTHKFINASTLRVSWGGAPGRYAVKHTSDVHKPIEQWSLVTTMGNTVLITGVQPGETTFLMVTGFEPPAQSQIITVPPIINNEPDAVDLSYVYTSNGVTVSWSGVGPRVVRFAQNITRPLEAWRVVNVTENHVQLAGLDASLPTFVTVTAPGSGRPSQVLTIPARPHDVSAISIGVGVGCLVCVLLLLAVAAFCIWRKRKIAQSPARSRRRNVSPTEGHEGESSEMKSVGGRLANGGAAGEPLLNGHVHITENPTSKTPNGKMRKPCYEAFDLSRYDPDTTAETLLDADTSAPYLLDTSRRPEAHPRPLSTNNSFNKLPDDNMNSEITRSTDFSLDNSKIQPTLQPNG</sequence>
<accession>A0ACC0JB62</accession>
<comment type="caution">
    <text evidence="1">The sequence shown here is derived from an EMBL/GenBank/DDBJ whole genome shotgun (WGS) entry which is preliminary data.</text>
</comment>
<gene>
    <name evidence="1" type="ORF">MSG28_008327</name>
</gene>
<protein>
    <submittedName>
        <fullName evidence="1">Uncharacterized protein</fullName>
    </submittedName>
</protein>
<reference evidence="1 2" key="1">
    <citation type="journal article" date="2022" name="Genome Biol. Evol.">
        <title>The Spruce Budworm Genome: Reconstructing the Evolutionary History of Antifreeze Proteins.</title>
        <authorList>
            <person name="Beliveau C."/>
            <person name="Gagne P."/>
            <person name="Picq S."/>
            <person name="Vernygora O."/>
            <person name="Keeling C.I."/>
            <person name="Pinkney K."/>
            <person name="Doucet D."/>
            <person name="Wen F."/>
            <person name="Johnston J.S."/>
            <person name="Maaroufi H."/>
            <person name="Boyle B."/>
            <person name="Laroche J."/>
            <person name="Dewar K."/>
            <person name="Juretic N."/>
            <person name="Blackburn G."/>
            <person name="Nisole A."/>
            <person name="Brunet B."/>
            <person name="Brandao M."/>
            <person name="Lumley L."/>
            <person name="Duan J."/>
            <person name="Quan G."/>
            <person name="Lucarotti C.J."/>
            <person name="Roe A.D."/>
            <person name="Sperling F.A.H."/>
            <person name="Levesque R.C."/>
            <person name="Cusson M."/>
        </authorList>
    </citation>
    <scope>NUCLEOTIDE SEQUENCE [LARGE SCALE GENOMIC DNA]</scope>
    <source>
        <strain evidence="1">Glfc:IPQL:Cfum</strain>
    </source>
</reference>
<organism evidence="1 2">
    <name type="scientific">Choristoneura fumiferana</name>
    <name type="common">Spruce budworm moth</name>
    <name type="synonym">Archips fumiferana</name>
    <dbReference type="NCBI Taxonomy" id="7141"/>
    <lineage>
        <taxon>Eukaryota</taxon>
        <taxon>Metazoa</taxon>
        <taxon>Ecdysozoa</taxon>
        <taxon>Arthropoda</taxon>
        <taxon>Hexapoda</taxon>
        <taxon>Insecta</taxon>
        <taxon>Pterygota</taxon>
        <taxon>Neoptera</taxon>
        <taxon>Endopterygota</taxon>
        <taxon>Lepidoptera</taxon>
        <taxon>Glossata</taxon>
        <taxon>Ditrysia</taxon>
        <taxon>Tortricoidea</taxon>
        <taxon>Tortricidae</taxon>
        <taxon>Tortricinae</taxon>
        <taxon>Choristoneura</taxon>
    </lineage>
</organism>
<dbReference type="EMBL" id="CM046113">
    <property type="protein sequence ID" value="KAI8421291.1"/>
    <property type="molecule type" value="Genomic_DNA"/>
</dbReference>